<dbReference type="RefSeq" id="WP_125423390.1">
    <property type="nucleotide sequence ID" value="NZ_RWIT01000013.1"/>
</dbReference>
<name>A0A3R9PTF2_9BACT</name>
<dbReference type="AlphaFoldDB" id="A0A3R9PTF2"/>
<gene>
    <name evidence="2" type="ORF">EI291_18245</name>
</gene>
<dbReference type="Proteomes" id="UP000273500">
    <property type="component" value="Unassembled WGS sequence"/>
</dbReference>
<keyword evidence="3" id="KW-1185">Reference proteome</keyword>
<evidence type="ECO:0000313" key="2">
    <source>
        <dbReference type="EMBL" id="RSK45534.1"/>
    </source>
</evidence>
<accession>A0A3R9PTF2</accession>
<sequence>MSKTVRPSHIIGERGVNVFADYCNRHQPYIIWREETKNDFGIDGEVELTEVTEDGKIKPTSQTLKVQIKSTQSSASYIQQETEESFSFFPRDEDLEYWKNYRVYGYDVLLVVFDGREGADILYCKKITNIDEALARPKGKRKSQPIVFSKTENRLVTGQHDFDTKYRASFKSRVNYQAAEVLDTNMFPFKAVPRWLYTYPTHYKTKKDIFKNIASGEAPYFVIYNSVIYTFVPIEKDFKPFYEHVVSEGQKRTEHRYSEVVDTATLRNHFVELLNEYIKDFMRKRGLYYQRDFRRYYFFLRKDQTEYKVPYRTRRAEKVTEKKVVEFYEYGRDTFFRHLAVAVKPLFIEDKVYLIVSPKYYFTSDRMNPLEPEKTTKFTNYLNRKTFNDGVVDQLHFWWHHLARGSHEATIFDGSAMNQPSILLSRPIDFTVPFGIPLDGEKVAQKKKTAAKAAPALPLPSLFDNQ</sequence>
<proteinExistence type="predicted"/>
<reference evidence="2 3" key="1">
    <citation type="submission" date="2018-12" db="EMBL/GenBank/DDBJ databases">
        <authorList>
            <person name="Feng G."/>
            <person name="Zhu H."/>
        </authorList>
    </citation>
    <scope>NUCLEOTIDE SEQUENCE [LARGE SCALE GENOMIC DNA]</scope>
    <source>
        <strain evidence="2 3">KCTC 12533</strain>
    </source>
</reference>
<dbReference type="InterPro" id="IPR025375">
    <property type="entry name" value="DUF4365"/>
</dbReference>
<dbReference type="EMBL" id="RWIT01000013">
    <property type="protein sequence ID" value="RSK45534.1"/>
    <property type="molecule type" value="Genomic_DNA"/>
</dbReference>
<evidence type="ECO:0000259" key="1">
    <source>
        <dbReference type="Pfam" id="PF14280"/>
    </source>
</evidence>
<protein>
    <submittedName>
        <fullName evidence="2">DUF4365 domain-containing protein</fullName>
    </submittedName>
</protein>
<comment type="caution">
    <text evidence="2">The sequence shown here is derived from an EMBL/GenBank/DDBJ whole genome shotgun (WGS) entry which is preliminary data.</text>
</comment>
<evidence type="ECO:0000313" key="3">
    <source>
        <dbReference type="Proteomes" id="UP000273500"/>
    </source>
</evidence>
<organism evidence="2 3">
    <name type="scientific">Hymenobacter rigui</name>
    <dbReference type="NCBI Taxonomy" id="334424"/>
    <lineage>
        <taxon>Bacteria</taxon>
        <taxon>Pseudomonadati</taxon>
        <taxon>Bacteroidota</taxon>
        <taxon>Cytophagia</taxon>
        <taxon>Cytophagales</taxon>
        <taxon>Hymenobacteraceae</taxon>
        <taxon>Hymenobacter</taxon>
    </lineage>
</organism>
<dbReference type="OrthoDB" id="974896at2"/>
<feature type="domain" description="DUF4365" evidence="1">
    <location>
        <begin position="28"/>
        <end position="151"/>
    </location>
</feature>
<dbReference type="Pfam" id="PF14280">
    <property type="entry name" value="DUF4365"/>
    <property type="match status" value="1"/>
</dbReference>